<keyword evidence="3 8" id="KW-0436">Ligase</keyword>
<keyword evidence="6 8" id="KW-0460">Magnesium</keyword>
<evidence type="ECO:0000313" key="13">
    <source>
        <dbReference type="Proteomes" id="UP000006250"/>
    </source>
</evidence>
<evidence type="ECO:0000256" key="7">
    <source>
        <dbReference type="ARBA" id="ARBA00022962"/>
    </source>
</evidence>
<comment type="caution">
    <text evidence="12">The sequence shown here is derived from an EMBL/GenBank/DDBJ whole genome shotgun (WGS) entry which is preliminary data.</text>
</comment>
<evidence type="ECO:0000256" key="4">
    <source>
        <dbReference type="ARBA" id="ARBA00022741"/>
    </source>
</evidence>
<protein>
    <recommendedName>
        <fullName evidence="8">Cobyrinate a,c-diamide synthase</fullName>
        <ecNumber evidence="8">6.3.5.11</ecNumber>
    </recommendedName>
    <alternativeName>
        <fullName evidence="8">Cobyrinic acid a,c-diamide synthetase</fullName>
    </alternativeName>
</protein>
<comment type="miscellaneous">
    <text evidence="8">The a and c carboxylates of cobyrinate are activated for nucleophilic attack via formation of a phosphorylated intermediate by ATP. CbiA catalyzes first the amidation of the c-carboxylate, and then that of the a-carboxylate.</text>
</comment>
<keyword evidence="13" id="KW-1185">Reference proteome</keyword>
<keyword evidence="5 8" id="KW-0067">ATP-binding</keyword>
<feature type="domain" description="CobQ/CobB/MinD/ParA nucleotide binding" evidence="10">
    <location>
        <begin position="96"/>
        <end position="283"/>
    </location>
</feature>
<feature type="region of interest" description="Disordered" evidence="9">
    <location>
        <begin position="1"/>
        <end position="102"/>
    </location>
</feature>
<dbReference type="UniPathway" id="UPA00148">
    <property type="reaction ID" value="UER00231"/>
</dbReference>
<feature type="active site" description="Nucleophile" evidence="8">
    <location>
        <position position="433"/>
    </location>
</feature>
<dbReference type="PANTHER" id="PTHR43873:SF1">
    <property type="entry name" value="COBYRINATE A,C-DIAMIDE SYNTHASE"/>
    <property type="match status" value="1"/>
</dbReference>
<dbReference type="SUPFAM" id="SSF52317">
    <property type="entry name" value="Class I glutamine amidotransferase-like"/>
    <property type="match status" value="1"/>
</dbReference>
<accession>E1JVJ1</accession>
<evidence type="ECO:0000256" key="6">
    <source>
        <dbReference type="ARBA" id="ARBA00022842"/>
    </source>
</evidence>
<dbReference type="NCBIfam" id="TIGR00379">
    <property type="entry name" value="cobB"/>
    <property type="match status" value="1"/>
</dbReference>
<dbReference type="STRING" id="596151.DesfrDRAFT_1640"/>
<dbReference type="GO" id="GO:0005524">
    <property type="term" value="F:ATP binding"/>
    <property type="evidence" value="ECO:0007669"/>
    <property type="project" value="UniProtKB-UniRule"/>
</dbReference>
<dbReference type="Proteomes" id="UP000006250">
    <property type="component" value="Unassembled WGS sequence"/>
</dbReference>
<feature type="compositionally biased region" description="Basic residues" evidence="9">
    <location>
        <begin position="29"/>
        <end position="39"/>
    </location>
</feature>
<evidence type="ECO:0000259" key="11">
    <source>
        <dbReference type="Pfam" id="PF07685"/>
    </source>
</evidence>
<evidence type="ECO:0000313" key="12">
    <source>
        <dbReference type="EMBL" id="EFL51479.1"/>
    </source>
</evidence>
<dbReference type="NCBIfam" id="NF002204">
    <property type="entry name" value="PRK01077.1"/>
    <property type="match status" value="1"/>
</dbReference>
<dbReference type="Pfam" id="PF07685">
    <property type="entry name" value="GATase_3"/>
    <property type="match status" value="1"/>
</dbReference>
<name>E1JVJ1_SOLFR</name>
<dbReference type="eggNOG" id="COG1797">
    <property type="taxonomic scope" value="Bacteria"/>
</dbReference>
<evidence type="ECO:0000256" key="9">
    <source>
        <dbReference type="SAM" id="MobiDB-lite"/>
    </source>
</evidence>
<dbReference type="EC" id="6.3.5.11" evidence="8"/>
<evidence type="ECO:0000256" key="5">
    <source>
        <dbReference type="ARBA" id="ARBA00022840"/>
    </source>
</evidence>
<dbReference type="GO" id="GO:0042242">
    <property type="term" value="F:cobyrinic acid a,c-diamide synthase activity"/>
    <property type="evidence" value="ECO:0007669"/>
    <property type="project" value="UniProtKB-UniRule"/>
</dbReference>
<dbReference type="InterPro" id="IPR011698">
    <property type="entry name" value="GATase_3"/>
</dbReference>
<organism evidence="12 13">
    <name type="scientific">Solidesulfovibrio fructosivorans JJ]</name>
    <dbReference type="NCBI Taxonomy" id="596151"/>
    <lineage>
        <taxon>Bacteria</taxon>
        <taxon>Pseudomonadati</taxon>
        <taxon>Thermodesulfobacteriota</taxon>
        <taxon>Desulfovibrionia</taxon>
        <taxon>Desulfovibrionales</taxon>
        <taxon>Desulfovibrionaceae</taxon>
        <taxon>Solidesulfovibrio</taxon>
    </lineage>
</organism>
<keyword evidence="4 8" id="KW-0547">Nucleotide-binding</keyword>
<dbReference type="PROSITE" id="PS51274">
    <property type="entry name" value="GATASE_COBBQ"/>
    <property type="match status" value="1"/>
</dbReference>
<reference evidence="12 13" key="1">
    <citation type="submission" date="2010-08" db="EMBL/GenBank/DDBJ databases">
        <title>The draft genome of Desulfovibrio fructosovorans JJ.</title>
        <authorList>
            <consortium name="US DOE Joint Genome Institute (JGI-PGF)"/>
            <person name="Lucas S."/>
            <person name="Copeland A."/>
            <person name="Lapidus A."/>
            <person name="Cheng J.-F."/>
            <person name="Bruce D."/>
            <person name="Goodwin L."/>
            <person name="Pitluck S."/>
            <person name="Land M.L."/>
            <person name="Hauser L."/>
            <person name="Chang Y.-J."/>
            <person name="Jeffries C."/>
            <person name="Wall J.D."/>
            <person name="Stahl D.A."/>
            <person name="Arkin A.P."/>
            <person name="Dehal P."/>
            <person name="Stolyar S.M."/>
            <person name="Hazen T.C."/>
            <person name="Woyke T.J."/>
        </authorList>
    </citation>
    <scope>NUCLEOTIDE SEQUENCE [LARGE SCALE GENOMIC DNA]</scope>
    <source>
        <strain evidence="12 13">JJ</strain>
    </source>
</reference>
<feature type="site" description="Increases nucleophilicity of active site Cys" evidence="8">
    <location>
        <position position="537"/>
    </location>
</feature>
<dbReference type="HAMAP" id="MF_00027">
    <property type="entry name" value="CobB_CbiA"/>
    <property type="match status" value="1"/>
</dbReference>
<dbReference type="EMBL" id="AECZ01000009">
    <property type="protein sequence ID" value="EFL51479.1"/>
    <property type="molecule type" value="Genomic_DNA"/>
</dbReference>
<comment type="function">
    <text evidence="8">Catalyzes the ATP-dependent amidation of the two carboxylate groups at positions a and c of cobyrinate, using either L-glutamine or ammonia as the nitrogen source.</text>
</comment>
<evidence type="ECO:0000256" key="8">
    <source>
        <dbReference type="HAMAP-Rule" id="MF_00027"/>
    </source>
</evidence>
<dbReference type="InterPro" id="IPR029062">
    <property type="entry name" value="Class_I_gatase-like"/>
</dbReference>
<feature type="domain" description="CobB/CobQ-like glutamine amidotransferase" evidence="11">
    <location>
        <begin position="351"/>
        <end position="542"/>
    </location>
</feature>
<dbReference type="CDD" id="cd05388">
    <property type="entry name" value="CobB_N"/>
    <property type="match status" value="1"/>
</dbReference>
<comment type="catalytic activity">
    <reaction evidence="8">
        <text>cob(II)yrinate + 2 L-glutamine + 2 ATP + 2 H2O = cob(II)yrinate a,c diamide + 2 L-glutamate + 2 ADP + 2 phosphate + 2 H(+)</text>
        <dbReference type="Rhea" id="RHEA:26289"/>
        <dbReference type="ChEBI" id="CHEBI:15377"/>
        <dbReference type="ChEBI" id="CHEBI:15378"/>
        <dbReference type="ChEBI" id="CHEBI:29985"/>
        <dbReference type="ChEBI" id="CHEBI:30616"/>
        <dbReference type="ChEBI" id="CHEBI:43474"/>
        <dbReference type="ChEBI" id="CHEBI:58359"/>
        <dbReference type="ChEBI" id="CHEBI:58537"/>
        <dbReference type="ChEBI" id="CHEBI:58894"/>
        <dbReference type="ChEBI" id="CHEBI:456216"/>
        <dbReference type="EC" id="6.3.5.11"/>
    </reaction>
</comment>
<comment type="cofactor">
    <cofactor evidence="1 8">
        <name>Mg(2+)</name>
        <dbReference type="ChEBI" id="CHEBI:18420"/>
    </cofactor>
</comment>
<evidence type="ECO:0000256" key="3">
    <source>
        <dbReference type="ARBA" id="ARBA00022598"/>
    </source>
</evidence>
<dbReference type="InterPro" id="IPR004484">
    <property type="entry name" value="CbiA/CobB_synth"/>
</dbReference>
<dbReference type="Gene3D" id="3.40.50.300">
    <property type="entry name" value="P-loop containing nucleotide triphosphate hydrolases"/>
    <property type="match status" value="2"/>
</dbReference>
<dbReference type="InterPro" id="IPR027417">
    <property type="entry name" value="P-loop_NTPase"/>
</dbReference>
<comment type="domain">
    <text evidence="8">Comprises of two domains. The C-terminal domain contains the binding site for glutamine and catalyzes the hydrolysis of this substrate to glutamate and ammonia. The N-terminal domain is anticipated to bind ATP and cobyrinate and catalyzes the ultimate synthesis of the diamide product. The ammonia produced via the glutaminase domain is probably translocated to the adjacent domain via a molecular tunnel, where it reacts with an activated intermediate.</text>
</comment>
<dbReference type="Pfam" id="PF01656">
    <property type="entry name" value="CbiA"/>
    <property type="match status" value="1"/>
</dbReference>
<gene>
    <name evidence="8" type="primary">cbiA</name>
    <name evidence="12" type="ORF">DesfrDRAFT_1640</name>
</gene>
<proteinExistence type="inferred from homology"/>
<dbReference type="CDD" id="cd03130">
    <property type="entry name" value="GATase1_CobB"/>
    <property type="match status" value="1"/>
</dbReference>
<keyword evidence="2 8" id="KW-0169">Cobalamin biosynthesis</keyword>
<dbReference type="Gene3D" id="3.40.50.880">
    <property type="match status" value="1"/>
</dbReference>
<dbReference type="PANTHER" id="PTHR43873">
    <property type="entry name" value="COBYRINATE A,C-DIAMIDE SYNTHASE"/>
    <property type="match status" value="1"/>
</dbReference>
<evidence type="ECO:0000256" key="2">
    <source>
        <dbReference type="ARBA" id="ARBA00022573"/>
    </source>
</evidence>
<feature type="compositionally biased region" description="Low complexity" evidence="9">
    <location>
        <begin position="67"/>
        <end position="83"/>
    </location>
</feature>
<dbReference type="SUPFAM" id="SSF52540">
    <property type="entry name" value="P-loop containing nucleoside triphosphate hydrolases"/>
    <property type="match status" value="1"/>
</dbReference>
<sequence>MNDSSLPLSPQRGDGAVESAFARDEPAAKRRHRPGKCRLHLPPTDLPPTNPSSAQPKPDGGSGGPLASRRGAGAEPRRGPGQRPADDPSPRPGRGLVVAGTRSGCGKTSVALGLMRALSRRGLRVQAFKVGPDFIDPGHHGLATGRVSHNLDDWMCGPDGMREIFARYAADADMVVVEGVMGLFDGFSATDDAGSTARLAKTLGLPVLLVADAASMARSTAAMVSGFTGFDPELAFCGVALNNAGSDSHRELLAEVMAVALPETPLWGVLPRRPAIAMPSRHLGLVTAETDPEALTRLDALADWIEAHMDLPRLIPSLPPLRGSGGAVVPRQGPGAAPLAAGGIPSTSPLIGVARDAAFCFYYAENLRLLEAAGAQLAYFSPLADTALPEGVGGLYLGGGYPELFAQQLAANAAMRGAIREFCAAGRPVLAECGGFMYLMESLVDKAGRSQAMAGVFPFRAIMGERFSALGYREAVTRADTPLGPAGTRLRGHEFHYSRLDGDTGEVAAVYALTGRKGPIDAPEGFLRGNTLGSYVHLHFGGNPRAAAHFAACCAKGRD</sequence>
<comment type="pathway">
    <text evidence="8">Cofactor biosynthesis; adenosylcobalamin biosynthesis; cob(II)yrinate a,c-diamide from sirohydrochlorin (anaerobic route): step 10/10.</text>
</comment>
<keyword evidence="7 8" id="KW-0315">Glutamine amidotransferase</keyword>
<dbReference type="InterPro" id="IPR002586">
    <property type="entry name" value="CobQ/CobB/MinD/ParA_Nub-bd_dom"/>
</dbReference>
<comment type="similarity">
    <text evidence="8">Belongs to the CobB/CbiA family.</text>
</comment>
<evidence type="ECO:0000259" key="10">
    <source>
        <dbReference type="Pfam" id="PF01656"/>
    </source>
</evidence>
<dbReference type="GO" id="GO:0009236">
    <property type="term" value="P:cobalamin biosynthetic process"/>
    <property type="evidence" value="ECO:0007669"/>
    <property type="project" value="UniProtKB-UniRule"/>
</dbReference>
<dbReference type="AlphaFoldDB" id="E1JVJ1"/>
<evidence type="ECO:0000256" key="1">
    <source>
        <dbReference type="ARBA" id="ARBA00001946"/>
    </source>
</evidence>
<dbReference type="RefSeq" id="WP_005992843.1">
    <property type="nucleotide sequence ID" value="NZ_AECZ01000009.1"/>
</dbReference>